<proteinExistence type="predicted"/>
<reference evidence="1 2" key="1">
    <citation type="submission" date="2019-01" db="EMBL/GenBank/DDBJ databases">
        <title>Draft genome sequences of the type strains of six Macrococcus species.</title>
        <authorList>
            <person name="Mazhar S."/>
            <person name="Altermann E."/>
            <person name="Hill C."/>
            <person name="Mcauliffe O."/>
        </authorList>
    </citation>
    <scope>NUCLEOTIDE SEQUENCE [LARGE SCALE GENOMIC DNA]</scope>
    <source>
        <strain evidence="1 2">ATCC 51828</strain>
    </source>
</reference>
<keyword evidence="2" id="KW-1185">Reference proteome</keyword>
<dbReference type="Pfam" id="PF00756">
    <property type="entry name" value="Esterase"/>
    <property type="match status" value="1"/>
</dbReference>
<dbReference type="InterPro" id="IPR000801">
    <property type="entry name" value="Esterase-like"/>
</dbReference>
<gene>
    <name evidence="1" type="ORF">ERX40_01200</name>
</gene>
<evidence type="ECO:0000313" key="1">
    <source>
        <dbReference type="EMBL" id="TDM03810.1"/>
    </source>
</evidence>
<accession>A0A9Q8CN73</accession>
<dbReference type="Gene3D" id="3.40.50.1820">
    <property type="entry name" value="alpha/beta hydrolase"/>
    <property type="match status" value="1"/>
</dbReference>
<dbReference type="AlphaFoldDB" id="A0A9Q8CN73"/>
<dbReference type="PANTHER" id="PTHR48098">
    <property type="entry name" value="ENTEROCHELIN ESTERASE-RELATED"/>
    <property type="match status" value="1"/>
</dbReference>
<comment type="caution">
    <text evidence="1">The sequence shown here is derived from an EMBL/GenBank/DDBJ whole genome shotgun (WGS) entry which is preliminary data.</text>
</comment>
<dbReference type="InterPro" id="IPR029058">
    <property type="entry name" value="AB_hydrolase_fold"/>
</dbReference>
<evidence type="ECO:0000313" key="2">
    <source>
        <dbReference type="Proteomes" id="UP000295280"/>
    </source>
</evidence>
<protein>
    <submittedName>
        <fullName evidence="1">Esterase family protein</fullName>
    </submittedName>
</protein>
<dbReference type="RefSeq" id="WP_133416673.1">
    <property type="nucleotide sequence ID" value="NZ_SCWD01000001.1"/>
</dbReference>
<dbReference type="OrthoDB" id="9803578at2"/>
<dbReference type="EMBL" id="SCWD01000001">
    <property type="protein sequence ID" value="TDM03810.1"/>
    <property type="molecule type" value="Genomic_DNA"/>
</dbReference>
<dbReference type="InterPro" id="IPR050583">
    <property type="entry name" value="Mycobacterial_A85_antigen"/>
</dbReference>
<organism evidence="1 2">
    <name type="scientific">Macrococcus carouselicus</name>
    <dbReference type="NCBI Taxonomy" id="69969"/>
    <lineage>
        <taxon>Bacteria</taxon>
        <taxon>Bacillati</taxon>
        <taxon>Bacillota</taxon>
        <taxon>Bacilli</taxon>
        <taxon>Bacillales</taxon>
        <taxon>Staphylococcaceae</taxon>
        <taxon>Macrococcus</taxon>
    </lineage>
</organism>
<dbReference type="SUPFAM" id="SSF53474">
    <property type="entry name" value="alpha/beta-Hydrolases"/>
    <property type="match status" value="1"/>
</dbReference>
<dbReference type="PANTHER" id="PTHR48098:SF3">
    <property type="entry name" value="IRON(III) ENTEROBACTIN ESTERASE"/>
    <property type="match status" value="1"/>
</dbReference>
<sequence length="235" mass="26808">MFKRGLVTPYELKSIKLERTVRLGVYLPDAYSALNDHAVIIAFDGQDFSQLGQLHRQYERLYSTGDIRPALIIFVHYPDIVTRTKEYHPDSPAADSMKQFVTVELEDWLRDHFAVSDERLLMGDSLAASISLSIALRDSRFSQAALFSPMVTAAIFEALAVLQHPVRLYQLVGKEEISFKLMNGETADFLSPNRQLRKALESHGIDSEYRELDGGHTWKAWKPEIASALKYFLRE</sequence>
<dbReference type="Proteomes" id="UP000295280">
    <property type="component" value="Unassembled WGS sequence"/>
</dbReference>
<name>A0A9Q8CN73_9STAP</name>